<dbReference type="Gene3D" id="1.20.120.520">
    <property type="entry name" value="nmb1532 protein domain like"/>
    <property type="match status" value="1"/>
</dbReference>
<dbReference type="PANTHER" id="PTHR39966:SF3">
    <property type="entry name" value="DUF438 DOMAIN-CONTAINING PROTEIN"/>
    <property type="match status" value="1"/>
</dbReference>
<dbReference type="InterPro" id="IPR012312">
    <property type="entry name" value="Hemerythrin-like"/>
</dbReference>
<evidence type="ECO:0000313" key="2">
    <source>
        <dbReference type="EMBL" id="SHK27485.1"/>
    </source>
</evidence>
<dbReference type="STRING" id="381751.SAMN05444391_0514"/>
<sequence>MFSITEYLTEEHRECDRIFAEAEGYVKEERWEEAQKSFATFKEETLKHFMREEDVLFPLFEARTGIIHGPTQVMRMEHAQARDLIERMEKALQERDKKSFFSIADTLMILIQQHNMKEEQILYPMCDQHLDPAEVIPKMESV</sequence>
<feature type="domain" description="Hemerythrin-like" evidence="1">
    <location>
        <begin position="4"/>
        <end position="126"/>
    </location>
</feature>
<evidence type="ECO:0000313" key="3">
    <source>
        <dbReference type="Proteomes" id="UP000189810"/>
    </source>
</evidence>
<dbReference type="AlphaFoldDB" id="A0A1M6R4T2"/>
<dbReference type="EMBL" id="LT670846">
    <property type="protein sequence ID" value="SHK27485.1"/>
    <property type="molecule type" value="Genomic_DNA"/>
</dbReference>
<dbReference type="Proteomes" id="UP000189810">
    <property type="component" value="Chromosome I"/>
</dbReference>
<keyword evidence="3" id="KW-1185">Reference proteome</keyword>
<reference evidence="2 3" key="1">
    <citation type="submission" date="2016-11" db="EMBL/GenBank/DDBJ databases">
        <authorList>
            <person name="Jaros S."/>
            <person name="Januszkiewicz K."/>
            <person name="Wedrychowicz H."/>
        </authorList>
    </citation>
    <scope>NUCLEOTIDE SEQUENCE [LARGE SCALE GENOMIC DNA]</scope>
    <source>
        <strain evidence="2 3">DSM 19557</strain>
    </source>
</reference>
<protein>
    <submittedName>
        <fullName evidence="2">Hemerythrin HHE cation binding domain-containing protein</fullName>
    </submittedName>
</protein>
<gene>
    <name evidence="2" type="ORF">SAMN05444391_0514</name>
</gene>
<name>A0A1M6R4T2_9AQUI</name>
<dbReference type="OrthoDB" id="9792554at2"/>
<accession>A0A1M6R4T2</accession>
<organism evidence="2 3">
    <name type="scientific">Thermocrinis minervae</name>
    <dbReference type="NCBI Taxonomy" id="381751"/>
    <lineage>
        <taxon>Bacteria</taxon>
        <taxon>Pseudomonadati</taxon>
        <taxon>Aquificota</taxon>
        <taxon>Aquificia</taxon>
        <taxon>Aquificales</taxon>
        <taxon>Aquificaceae</taxon>
        <taxon>Thermocrinis</taxon>
    </lineage>
</organism>
<dbReference type="GO" id="GO:0005886">
    <property type="term" value="C:plasma membrane"/>
    <property type="evidence" value="ECO:0007669"/>
    <property type="project" value="TreeGrafter"/>
</dbReference>
<evidence type="ECO:0000259" key="1">
    <source>
        <dbReference type="Pfam" id="PF01814"/>
    </source>
</evidence>
<dbReference type="Pfam" id="PF01814">
    <property type="entry name" value="Hemerythrin"/>
    <property type="match status" value="1"/>
</dbReference>
<dbReference type="RefSeq" id="WP_079653681.1">
    <property type="nucleotide sequence ID" value="NZ_LT670846.1"/>
</dbReference>
<proteinExistence type="predicted"/>
<dbReference type="PANTHER" id="PTHR39966">
    <property type="entry name" value="BLL2471 PROTEIN-RELATED"/>
    <property type="match status" value="1"/>
</dbReference>